<comment type="subcellular location">
    <subcellularLocation>
        <location evidence="1">Secreted</location>
    </subcellularLocation>
</comment>
<dbReference type="InterPro" id="IPR025282">
    <property type="entry name" value="DUF4214"/>
</dbReference>
<dbReference type="InterPro" id="IPR018511">
    <property type="entry name" value="Hemolysin-typ_Ca-bd_CS"/>
</dbReference>
<dbReference type="PROSITE" id="PS00330">
    <property type="entry name" value="HEMOLYSIN_CALCIUM"/>
    <property type="match status" value="5"/>
</dbReference>
<feature type="compositionally biased region" description="Gly residues" evidence="3">
    <location>
        <begin position="310"/>
        <end position="333"/>
    </location>
</feature>
<dbReference type="GO" id="GO:0005576">
    <property type="term" value="C:extracellular region"/>
    <property type="evidence" value="ECO:0007669"/>
    <property type="project" value="UniProtKB-SubCell"/>
</dbReference>
<organism evidence="5 6">
    <name type="scientific">Pseudoduganella rivuli</name>
    <dbReference type="NCBI Taxonomy" id="2666085"/>
    <lineage>
        <taxon>Bacteria</taxon>
        <taxon>Pseudomonadati</taxon>
        <taxon>Pseudomonadota</taxon>
        <taxon>Betaproteobacteria</taxon>
        <taxon>Burkholderiales</taxon>
        <taxon>Oxalobacteraceae</taxon>
        <taxon>Telluria group</taxon>
        <taxon>Pseudoduganella</taxon>
    </lineage>
</organism>
<dbReference type="SUPFAM" id="SSF51120">
    <property type="entry name" value="beta-Roll"/>
    <property type="match status" value="4"/>
</dbReference>
<feature type="domain" description="DUF4214" evidence="4">
    <location>
        <begin position="616"/>
        <end position="685"/>
    </location>
</feature>
<dbReference type="Gene3D" id="1.10.3130.20">
    <property type="entry name" value="Phycobilisome linker domain"/>
    <property type="match status" value="1"/>
</dbReference>
<comment type="caution">
    <text evidence="5">The sequence shown here is derived from an EMBL/GenBank/DDBJ whole genome shotgun (WGS) entry which is preliminary data.</text>
</comment>
<dbReference type="PRINTS" id="PR00313">
    <property type="entry name" value="CABNDNGRPT"/>
</dbReference>
<dbReference type="InterPro" id="IPR038255">
    <property type="entry name" value="PBS_linker_sf"/>
</dbReference>
<keyword evidence="2" id="KW-0964">Secreted</keyword>
<feature type="region of interest" description="Disordered" evidence="3">
    <location>
        <begin position="44"/>
        <end position="63"/>
    </location>
</feature>
<reference evidence="5 6" key="1">
    <citation type="submission" date="2019-11" db="EMBL/GenBank/DDBJ databases">
        <title>Novel species isolated from a subtropical stream in China.</title>
        <authorList>
            <person name="Lu H."/>
        </authorList>
    </citation>
    <scope>NUCLEOTIDE SEQUENCE [LARGE SCALE GENOMIC DNA]</scope>
    <source>
        <strain evidence="5 6">FT92W</strain>
    </source>
</reference>
<dbReference type="Pfam" id="PF00353">
    <property type="entry name" value="HemolysinCabind"/>
    <property type="match status" value="10"/>
</dbReference>
<sequence>MAQLNITGGAGDDILNGTDGDDSLDGAGGSDLLCGFGGDDRLAGGEGDDRLEGGSGNDVLDGGAGNDVLVAGAGRDTLRGGPGNDFLGLVPESRGSTAEGGDGDDEISSGGNGNTLDGGNGDDVLRADVYSGPEPGIVRLAGGNGNDTLYVMTGGARAAPAEMSGGAGRDRFIIGGATPPTPHVITDFEPGIDTIEFTLASELSPDTNPFGPNGYLRASQHGADAVIWQDDDGAAGRSASERAFVVLKNTLLASLGAADFFGMAPDGSTAGLQWQGTDDDGSVNGSPDSDRLAGGAGNDSLYGHGSNDVIGGGDGNDRLWGGGGNDQLTGGNGDDQLTDDYGNDNLSGGDGNDVLTDYGGTNQLDGGNGNDSLTMYGSGSTMSGGAGNDVMSGHGDGNVLSGGDGADRLTFNGSRNVLSGGDGDDVLHQDNGDNRLDGGNGDDKITIMGGNNFIQGGAGNDVITMLADRAFADGGDGNDIIAARGGASSGSFGLYGGNGNDWLSGSAGNDIVDGGSGIDTVAFLTAYSNVLITATGGGYRVQDLAGFSGTDTVRGAERLAFIDSDLRIQYVALDVDGAAGKVYRLLHAAFDRRPDDAGLDFWLGVADRGTDLTEIARHLTRSGEFETLYGAAPANGEFITQLYRKALHREPDAGGYAYWLDALDNQRVTRADMLAAVAESQEHVEAVAEMIGGGIVFYGTGLIL</sequence>
<feature type="compositionally biased region" description="Basic and acidic residues" evidence="3">
    <location>
        <begin position="425"/>
        <end position="439"/>
    </location>
</feature>
<name>A0A7X2LW16_9BURK</name>
<dbReference type="RefSeq" id="WP_154381273.1">
    <property type="nucleotide sequence ID" value="NZ_WKJJ01000027.1"/>
</dbReference>
<evidence type="ECO:0000256" key="3">
    <source>
        <dbReference type="SAM" id="MobiDB-lite"/>
    </source>
</evidence>
<proteinExistence type="predicted"/>
<evidence type="ECO:0000256" key="1">
    <source>
        <dbReference type="ARBA" id="ARBA00004613"/>
    </source>
</evidence>
<dbReference type="InterPro" id="IPR011049">
    <property type="entry name" value="Serralysin-like_metalloprot_C"/>
</dbReference>
<evidence type="ECO:0000259" key="4">
    <source>
        <dbReference type="Pfam" id="PF13946"/>
    </source>
</evidence>
<dbReference type="PANTHER" id="PTHR38340">
    <property type="entry name" value="S-LAYER PROTEIN"/>
    <property type="match status" value="1"/>
</dbReference>
<dbReference type="Proteomes" id="UP000446768">
    <property type="component" value="Unassembled WGS sequence"/>
</dbReference>
<feature type="compositionally biased region" description="Gly residues" evidence="3">
    <location>
        <begin position="110"/>
        <end position="121"/>
    </location>
</feature>
<feature type="region of interest" description="Disordered" evidence="3">
    <location>
        <begin position="271"/>
        <end position="380"/>
    </location>
</feature>
<feature type="region of interest" description="Disordered" evidence="3">
    <location>
        <begin position="73"/>
        <end position="130"/>
    </location>
</feature>
<feature type="region of interest" description="Disordered" evidence="3">
    <location>
        <begin position="411"/>
        <end position="439"/>
    </location>
</feature>
<gene>
    <name evidence="5" type="ORF">GJ700_30725</name>
</gene>
<keyword evidence="6" id="KW-1185">Reference proteome</keyword>
<evidence type="ECO:0000313" key="5">
    <source>
        <dbReference type="EMBL" id="MRV76096.1"/>
    </source>
</evidence>
<dbReference type="InterPro" id="IPR001343">
    <property type="entry name" value="Hemolysn_Ca-bd"/>
</dbReference>
<dbReference type="Pfam" id="PF13946">
    <property type="entry name" value="DUF4214"/>
    <property type="match status" value="1"/>
</dbReference>
<dbReference type="GO" id="GO:0005509">
    <property type="term" value="F:calcium ion binding"/>
    <property type="evidence" value="ECO:0007669"/>
    <property type="project" value="InterPro"/>
</dbReference>
<evidence type="ECO:0000256" key="2">
    <source>
        <dbReference type="ARBA" id="ARBA00022525"/>
    </source>
</evidence>
<dbReference type="PANTHER" id="PTHR38340:SF1">
    <property type="entry name" value="S-LAYER PROTEIN"/>
    <property type="match status" value="1"/>
</dbReference>
<dbReference type="EMBL" id="WKJJ01000027">
    <property type="protein sequence ID" value="MRV76096.1"/>
    <property type="molecule type" value="Genomic_DNA"/>
</dbReference>
<dbReference type="InterPro" id="IPR050557">
    <property type="entry name" value="RTX_toxin/Mannuronan_C5-epim"/>
</dbReference>
<protein>
    <submittedName>
        <fullName evidence="5">DUF4214 domain-containing protein</fullName>
    </submittedName>
</protein>
<dbReference type="AlphaFoldDB" id="A0A7X2LW16"/>
<dbReference type="Gene3D" id="2.150.10.10">
    <property type="entry name" value="Serralysin-like metalloprotease, C-terminal"/>
    <property type="match status" value="7"/>
</dbReference>
<accession>A0A7X2LW16</accession>
<evidence type="ECO:0000313" key="6">
    <source>
        <dbReference type="Proteomes" id="UP000446768"/>
    </source>
</evidence>